<proteinExistence type="predicted"/>
<sequence>MGARVLVAEDDVNQAELVRRYLVHDGHTVAVVHDGLSALDRARGMRPDLLVLDLMLPEVDGLRVCRTLRAESDLAVLMLTARSTEDDLLTGLDSGADDYITKPYSPRELMARVRTLLRRVERTRRGGPAADASAVPAGAAGGADEERILRVGPVTVDPARHTVHVRGEPVECTPGEFRLLAVLAARPDRVFSRSRLLEAVHGIDRYITERTIDTHVKNLRRKLERDPRRPELLTTVYGVGYRLGPGPEAVGPGAEAGRAARG</sequence>
<dbReference type="SMART" id="SM00862">
    <property type="entry name" value="Trans_reg_C"/>
    <property type="match status" value="1"/>
</dbReference>
<dbReference type="InterPro" id="IPR016032">
    <property type="entry name" value="Sig_transdc_resp-reg_C-effctor"/>
</dbReference>
<evidence type="ECO:0000256" key="6">
    <source>
        <dbReference type="PROSITE-ProRule" id="PRU01091"/>
    </source>
</evidence>
<dbReference type="PROSITE" id="PS51755">
    <property type="entry name" value="OMPR_PHOB"/>
    <property type="match status" value="1"/>
</dbReference>
<evidence type="ECO:0000256" key="4">
    <source>
        <dbReference type="ARBA" id="ARBA00023163"/>
    </source>
</evidence>
<evidence type="ECO:0000259" key="7">
    <source>
        <dbReference type="PROSITE" id="PS50110"/>
    </source>
</evidence>
<dbReference type="PANTHER" id="PTHR48111:SF4">
    <property type="entry name" value="DNA-BINDING DUAL TRANSCRIPTIONAL REGULATOR OMPR"/>
    <property type="match status" value="1"/>
</dbReference>
<keyword evidence="3 6" id="KW-0238">DNA-binding</keyword>
<evidence type="ECO:0000313" key="10">
    <source>
        <dbReference type="Proteomes" id="UP001527866"/>
    </source>
</evidence>
<dbReference type="Proteomes" id="UP001527866">
    <property type="component" value="Unassembled WGS sequence"/>
</dbReference>
<feature type="DNA-binding region" description="OmpR/PhoB-type" evidence="6">
    <location>
        <begin position="146"/>
        <end position="245"/>
    </location>
</feature>
<dbReference type="SUPFAM" id="SSF46894">
    <property type="entry name" value="C-terminal effector domain of the bipartite response regulators"/>
    <property type="match status" value="1"/>
</dbReference>
<dbReference type="EMBL" id="JAQFWQ010000001">
    <property type="protein sequence ID" value="MDA2809025.1"/>
    <property type="molecule type" value="Genomic_DNA"/>
</dbReference>
<dbReference type="Gene3D" id="6.10.250.690">
    <property type="match status" value="1"/>
</dbReference>
<feature type="domain" description="OmpR/PhoB-type" evidence="8">
    <location>
        <begin position="146"/>
        <end position="245"/>
    </location>
</feature>
<accession>A0ABT4TWG0</accession>
<organism evidence="9 10">
    <name type="scientific">Nocardiopsis endophytica</name>
    <dbReference type="NCBI Taxonomy" id="3018445"/>
    <lineage>
        <taxon>Bacteria</taxon>
        <taxon>Bacillati</taxon>
        <taxon>Actinomycetota</taxon>
        <taxon>Actinomycetes</taxon>
        <taxon>Streptosporangiales</taxon>
        <taxon>Nocardiopsidaceae</taxon>
        <taxon>Nocardiopsis</taxon>
    </lineage>
</organism>
<keyword evidence="10" id="KW-1185">Reference proteome</keyword>
<keyword evidence="4" id="KW-0804">Transcription</keyword>
<evidence type="ECO:0000313" key="9">
    <source>
        <dbReference type="EMBL" id="MDA2809025.1"/>
    </source>
</evidence>
<gene>
    <name evidence="9" type="ORF">O4J56_00075</name>
</gene>
<comment type="caution">
    <text evidence="9">The sequence shown here is derived from an EMBL/GenBank/DDBJ whole genome shotgun (WGS) entry which is preliminary data.</text>
</comment>
<dbReference type="CDD" id="cd00383">
    <property type="entry name" value="trans_reg_C"/>
    <property type="match status" value="1"/>
</dbReference>
<keyword evidence="1 5" id="KW-0597">Phosphoprotein</keyword>
<feature type="domain" description="Response regulatory" evidence="7">
    <location>
        <begin position="4"/>
        <end position="117"/>
    </location>
</feature>
<dbReference type="InterPro" id="IPR001789">
    <property type="entry name" value="Sig_transdc_resp-reg_receiver"/>
</dbReference>
<dbReference type="Pfam" id="PF00486">
    <property type="entry name" value="Trans_reg_C"/>
    <property type="match status" value="1"/>
</dbReference>
<dbReference type="SUPFAM" id="SSF52172">
    <property type="entry name" value="CheY-like"/>
    <property type="match status" value="1"/>
</dbReference>
<evidence type="ECO:0000256" key="1">
    <source>
        <dbReference type="ARBA" id="ARBA00022553"/>
    </source>
</evidence>
<dbReference type="CDD" id="cd17574">
    <property type="entry name" value="REC_OmpR"/>
    <property type="match status" value="1"/>
</dbReference>
<evidence type="ECO:0000256" key="2">
    <source>
        <dbReference type="ARBA" id="ARBA00023015"/>
    </source>
</evidence>
<protein>
    <submittedName>
        <fullName evidence="9">Response regulator transcription factor</fullName>
    </submittedName>
</protein>
<reference evidence="9 10" key="1">
    <citation type="submission" date="2023-01" db="EMBL/GenBank/DDBJ databases">
        <title>Draft genome sequence of Nocardiopsis sp. RSe5-2 isolated from halophytes.</title>
        <authorList>
            <person name="Duangmal K."/>
            <person name="Chantavorakit T."/>
        </authorList>
    </citation>
    <scope>NUCLEOTIDE SEQUENCE [LARGE SCALE GENOMIC DNA]</scope>
    <source>
        <strain evidence="9 10">RSe5-2</strain>
    </source>
</reference>
<dbReference type="PROSITE" id="PS50110">
    <property type="entry name" value="RESPONSE_REGULATORY"/>
    <property type="match status" value="1"/>
</dbReference>
<dbReference type="InterPro" id="IPR001867">
    <property type="entry name" value="OmpR/PhoB-type_DNA-bd"/>
</dbReference>
<evidence type="ECO:0000256" key="3">
    <source>
        <dbReference type="ARBA" id="ARBA00023125"/>
    </source>
</evidence>
<dbReference type="SMART" id="SM00448">
    <property type="entry name" value="REC"/>
    <property type="match status" value="1"/>
</dbReference>
<dbReference type="InterPro" id="IPR011006">
    <property type="entry name" value="CheY-like_superfamily"/>
</dbReference>
<name>A0ABT4TWG0_9ACTN</name>
<dbReference type="RefSeq" id="WP_270682934.1">
    <property type="nucleotide sequence ID" value="NZ_JAQFWQ010000001.1"/>
</dbReference>
<evidence type="ECO:0000256" key="5">
    <source>
        <dbReference type="PROSITE-ProRule" id="PRU00169"/>
    </source>
</evidence>
<dbReference type="Pfam" id="PF00072">
    <property type="entry name" value="Response_reg"/>
    <property type="match status" value="1"/>
</dbReference>
<dbReference type="InterPro" id="IPR039420">
    <property type="entry name" value="WalR-like"/>
</dbReference>
<dbReference type="Gene3D" id="3.40.50.2300">
    <property type="match status" value="1"/>
</dbReference>
<dbReference type="Gene3D" id="1.10.10.10">
    <property type="entry name" value="Winged helix-like DNA-binding domain superfamily/Winged helix DNA-binding domain"/>
    <property type="match status" value="1"/>
</dbReference>
<evidence type="ECO:0000259" key="8">
    <source>
        <dbReference type="PROSITE" id="PS51755"/>
    </source>
</evidence>
<feature type="modified residue" description="4-aspartylphosphate" evidence="5">
    <location>
        <position position="53"/>
    </location>
</feature>
<dbReference type="PANTHER" id="PTHR48111">
    <property type="entry name" value="REGULATOR OF RPOS"/>
    <property type="match status" value="1"/>
</dbReference>
<keyword evidence="2" id="KW-0805">Transcription regulation</keyword>
<dbReference type="InterPro" id="IPR036388">
    <property type="entry name" value="WH-like_DNA-bd_sf"/>
</dbReference>